<accession>A0A8I0HDC1</accession>
<gene>
    <name evidence="2" type="ORF">H9627_04635</name>
</gene>
<evidence type="ECO:0000256" key="1">
    <source>
        <dbReference type="SAM" id="Phobius"/>
    </source>
</evidence>
<reference evidence="2 3" key="1">
    <citation type="submission" date="2020-08" db="EMBL/GenBank/DDBJ databases">
        <title>A Genomic Blueprint of the Chicken Gut Microbiome.</title>
        <authorList>
            <person name="Gilroy R."/>
            <person name="Ravi A."/>
            <person name="Getino M."/>
            <person name="Pursley I."/>
            <person name="Horton D.L."/>
            <person name="Alikhan N.-F."/>
            <person name="Baker D."/>
            <person name="Gharbi K."/>
            <person name="Hall N."/>
            <person name="Watson M."/>
            <person name="Adriaenssens E.M."/>
            <person name="Foster-Nyarko E."/>
            <person name="Jarju S."/>
            <person name="Secka A."/>
            <person name="Antonio M."/>
            <person name="Oren A."/>
            <person name="Chaudhuri R."/>
            <person name="La Ragione R.M."/>
            <person name="Hildebrand F."/>
            <person name="Pallen M.J."/>
        </authorList>
    </citation>
    <scope>NUCLEOTIDE SEQUENCE [LARGE SCALE GENOMIC DNA]</scope>
    <source>
        <strain evidence="2 3">Sa1YVA5</strain>
    </source>
</reference>
<feature type="transmembrane region" description="Helical" evidence="1">
    <location>
        <begin position="49"/>
        <end position="82"/>
    </location>
</feature>
<keyword evidence="1" id="KW-0472">Membrane</keyword>
<dbReference type="AlphaFoldDB" id="A0A8I0HDC1"/>
<dbReference type="Pfam" id="PF10724">
    <property type="entry name" value="DUF2516"/>
    <property type="match status" value="1"/>
</dbReference>
<comment type="caution">
    <text evidence="2">The sequence shown here is derived from an EMBL/GenBank/DDBJ whole genome shotgun (WGS) entry which is preliminary data.</text>
</comment>
<name>A0A8I0HDC1_9CORY</name>
<evidence type="ECO:0000313" key="3">
    <source>
        <dbReference type="Proteomes" id="UP000650224"/>
    </source>
</evidence>
<protein>
    <submittedName>
        <fullName evidence="2">DUF2516 family protein</fullName>
    </submittedName>
</protein>
<keyword evidence="3" id="KW-1185">Reference proteome</keyword>
<dbReference type="InterPro" id="IPR019662">
    <property type="entry name" value="DUF2516"/>
</dbReference>
<keyword evidence="1" id="KW-1133">Transmembrane helix</keyword>
<sequence>MDLSLLITATDWIVQGIYLVIALFGFIGAFMVATTREDAFEVAGRQSKLIWVALLGVSGFALLLGLPFLTWVGMVIVGLYWWDVRPQIQNILSGNGGW</sequence>
<evidence type="ECO:0000313" key="2">
    <source>
        <dbReference type="EMBL" id="MBD8029621.1"/>
    </source>
</evidence>
<dbReference type="Proteomes" id="UP000650224">
    <property type="component" value="Unassembled WGS sequence"/>
</dbReference>
<organism evidence="2 3">
    <name type="scientific">Corynebacterium gallinarum</name>
    <dbReference type="NCBI Taxonomy" id="2762214"/>
    <lineage>
        <taxon>Bacteria</taxon>
        <taxon>Bacillati</taxon>
        <taxon>Actinomycetota</taxon>
        <taxon>Actinomycetes</taxon>
        <taxon>Mycobacteriales</taxon>
        <taxon>Corynebacteriaceae</taxon>
        <taxon>Corynebacterium</taxon>
    </lineage>
</organism>
<proteinExistence type="predicted"/>
<feature type="transmembrane region" description="Helical" evidence="1">
    <location>
        <begin position="12"/>
        <end position="33"/>
    </location>
</feature>
<keyword evidence="1" id="KW-0812">Transmembrane</keyword>
<dbReference type="EMBL" id="JACSPR010000002">
    <property type="protein sequence ID" value="MBD8029621.1"/>
    <property type="molecule type" value="Genomic_DNA"/>
</dbReference>
<dbReference type="RefSeq" id="WP_191732830.1">
    <property type="nucleotide sequence ID" value="NZ_JACSPR010000002.1"/>
</dbReference>